<protein>
    <submittedName>
        <fullName evidence="3">NAD(P)-binding protein</fullName>
    </submittedName>
</protein>
<name>A0A6A5V435_9PLEO</name>
<dbReference type="PANTHER" id="PTHR43669:SF4">
    <property type="entry name" value="SHORT-CHAIN DEHYDROGENASE"/>
    <property type="match status" value="1"/>
</dbReference>
<proteinExistence type="inferred from homology"/>
<gene>
    <name evidence="3" type="ORF">BU23DRAFT_539181</name>
</gene>
<sequence length="228" mass="24160">MAAAPKVILILGSGARVGEHVAKTFAAKGYKVALTSRSAKEDNNSESTINIAADLSDPEAVTQVFSKVKATFGNPSVVVYNAAAANFGDAKKPLELSLSDLNQSLKINTLSAYVAAQQAVQGFEQLPASSSRTFIYTGNLLNTAVMPALLDLGVGKAATAHIVQAAATAYADKGFKFYYADERKSDGSAPGNAIDGEEHGKFYAELAEHKEQGDWQQTFVKGEGYKKF</sequence>
<dbReference type="OrthoDB" id="5336600at2759"/>
<dbReference type="SUPFAM" id="SSF51735">
    <property type="entry name" value="NAD(P)-binding Rossmann-fold domains"/>
    <property type="match status" value="1"/>
</dbReference>
<organism evidence="3 4">
    <name type="scientific">Bimuria novae-zelandiae CBS 107.79</name>
    <dbReference type="NCBI Taxonomy" id="1447943"/>
    <lineage>
        <taxon>Eukaryota</taxon>
        <taxon>Fungi</taxon>
        <taxon>Dikarya</taxon>
        <taxon>Ascomycota</taxon>
        <taxon>Pezizomycotina</taxon>
        <taxon>Dothideomycetes</taxon>
        <taxon>Pleosporomycetidae</taxon>
        <taxon>Pleosporales</taxon>
        <taxon>Massarineae</taxon>
        <taxon>Didymosphaeriaceae</taxon>
        <taxon>Bimuria</taxon>
    </lineage>
</organism>
<dbReference type="AlphaFoldDB" id="A0A6A5V435"/>
<evidence type="ECO:0000256" key="2">
    <source>
        <dbReference type="ARBA" id="ARBA00023002"/>
    </source>
</evidence>
<dbReference type="InterPro" id="IPR002347">
    <property type="entry name" value="SDR_fam"/>
</dbReference>
<dbReference type="PANTHER" id="PTHR43669">
    <property type="entry name" value="5-KETO-D-GLUCONATE 5-REDUCTASE"/>
    <property type="match status" value="1"/>
</dbReference>
<dbReference type="GO" id="GO:0016491">
    <property type="term" value="F:oxidoreductase activity"/>
    <property type="evidence" value="ECO:0007669"/>
    <property type="project" value="UniProtKB-KW"/>
</dbReference>
<dbReference type="InterPro" id="IPR036291">
    <property type="entry name" value="NAD(P)-bd_dom_sf"/>
</dbReference>
<keyword evidence="2" id="KW-0560">Oxidoreductase</keyword>
<dbReference type="Pfam" id="PF13561">
    <property type="entry name" value="adh_short_C2"/>
    <property type="match status" value="1"/>
</dbReference>
<dbReference type="Gene3D" id="3.40.50.720">
    <property type="entry name" value="NAD(P)-binding Rossmann-like Domain"/>
    <property type="match status" value="1"/>
</dbReference>
<accession>A0A6A5V435</accession>
<dbReference type="Proteomes" id="UP000800036">
    <property type="component" value="Unassembled WGS sequence"/>
</dbReference>
<reference evidence="3" key="1">
    <citation type="journal article" date="2020" name="Stud. Mycol.">
        <title>101 Dothideomycetes genomes: a test case for predicting lifestyles and emergence of pathogens.</title>
        <authorList>
            <person name="Haridas S."/>
            <person name="Albert R."/>
            <person name="Binder M."/>
            <person name="Bloem J."/>
            <person name="Labutti K."/>
            <person name="Salamov A."/>
            <person name="Andreopoulos B."/>
            <person name="Baker S."/>
            <person name="Barry K."/>
            <person name="Bills G."/>
            <person name="Bluhm B."/>
            <person name="Cannon C."/>
            <person name="Castanera R."/>
            <person name="Culley D."/>
            <person name="Daum C."/>
            <person name="Ezra D."/>
            <person name="Gonzalez J."/>
            <person name="Henrissat B."/>
            <person name="Kuo A."/>
            <person name="Liang C."/>
            <person name="Lipzen A."/>
            <person name="Lutzoni F."/>
            <person name="Magnuson J."/>
            <person name="Mondo S."/>
            <person name="Nolan M."/>
            <person name="Ohm R."/>
            <person name="Pangilinan J."/>
            <person name="Park H.-J."/>
            <person name="Ramirez L."/>
            <person name="Alfaro M."/>
            <person name="Sun H."/>
            <person name="Tritt A."/>
            <person name="Yoshinaga Y."/>
            <person name="Zwiers L.-H."/>
            <person name="Turgeon B."/>
            <person name="Goodwin S."/>
            <person name="Spatafora J."/>
            <person name="Crous P."/>
            <person name="Grigoriev I."/>
        </authorList>
    </citation>
    <scope>NUCLEOTIDE SEQUENCE</scope>
    <source>
        <strain evidence="3">CBS 107.79</strain>
    </source>
</reference>
<evidence type="ECO:0000313" key="4">
    <source>
        <dbReference type="Proteomes" id="UP000800036"/>
    </source>
</evidence>
<comment type="similarity">
    <text evidence="1">Belongs to the short-chain dehydrogenases/reductases (SDR) family.</text>
</comment>
<keyword evidence="4" id="KW-1185">Reference proteome</keyword>
<dbReference type="EMBL" id="ML976706">
    <property type="protein sequence ID" value="KAF1969796.1"/>
    <property type="molecule type" value="Genomic_DNA"/>
</dbReference>
<evidence type="ECO:0000256" key="1">
    <source>
        <dbReference type="ARBA" id="ARBA00006484"/>
    </source>
</evidence>
<evidence type="ECO:0000313" key="3">
    <source>
        <dbReference type="EMBL" id="KAF1969796.1"/>
    </source>
</evidence>